<accession>A0ABQ5INP5</accession>
<comment type="caution">
    <text evidence="1">The sequence shown here is derived from an EMBL/GenBank/DDBJ whole genome shotgun (WGS) entry which is preliminary data.</text>
</comment>
<proteinExistence type="predicted"/>
<evidence type="ECO:0000313" key="2">
    <source>
        <dbReference type="Proteomes" id="UP001151760"/>
    </source>
</evidence>
<gene>
    <name evidence="1" type="ORF">Tco_1111345</name>
</gene>
<reference evidence="1" key="2">
    <citation type="submission" date="2022-01" db="EMBL/GenBank/DDBJ databases">
        <authorList>
            <person name="Yamashiro T."/>
            <person name="Shiraishi A."/>
            <person name="Satake H."/>
            <person name="Nakayama K."/>
        </authorList>
    </citation>
    <scope>NUCLEOTIDE SEQUENCE</scope>
</reference>
<dbReference type="EMBL" id="BQNB010020922">
    <property type="protein sequence ID" value="GJU01007.1"/>
    <property type="molecule type" value="Genomic_DNA"/>
</dbReference>
<protein>
    <submittedName>
        <fullName evidence="1">Uncharacterized protein</fullName>
    </submittedName>
</protein>
<feature type="non-terminal residue" evidence="1">
    <location>
        <position position="86"/>
    </location>
</feature>
<name>A0ABQ5INP5_9ASTR</name>
<dbReference type="Proteomes" id="UP001151760">
    <property type="component" value="Unassembled WGS sequence"/>
</dbReference>
<sequence length="86" mass="9640">MPPVVNEVVVADAMVKVEDSSGYFLANIEFVCVCSWTRRPRRPAASNKVQDVIVSDHEKDSQQVPDVHTSVSSIAFQIKDTYNRQC</sequence>
<evidence type="ECO:0000313" key="1">
    <source>
        <dbReference type="EMBL" id="GJU01007.1"/>
    </source>
</evidence>
<organism evidence="1 2">
    <name type="scientific">Tanacetum coccineum</name>
    <dbReference type="NCBI Taxonomy" id="301880"/>
    <lineage>
        <taxon>Eukaryota</taxon>
        <taxon>Viridiplantae</taxon>
        <taxon>Streptophyta</taxon>
        <taxon>Embryophyta</taxon>
        <taxon>Tracheophyta</taxon>
        <taxon>Spermatophyta</taxon>
        <taxon>Magnoliopsida</taxon>
        <taxon>eudicotyledons</taxon>
        <taxon>Gunneridae</taxon>
        <taxon>Pentapetalae</taxon>
        <taxon>asterids</taxon>
        <taxon>campanulids</taxon>
        <taxon>Asterales</taxon>
        <taxon>Asteraceae</taxon>
        <taxon>Asteroideae</taxon>
        <taxon>Anthemideae</taxon>
        <taxon>Anthemidinae</taxon>
        <taxon>Tanacetum</taxon>
    </lineage>
</organism>
<reference evidence="1" key="1">
    <citation type="journal article" date="2022" name="Int. J. Mol. Sci.">
        <title>Draft Genome of Tanacetum Coccineum: Genomic Comparison of Closely Related Tanacetum-Family Plants.</title>
        <authorList>
            <person name="Yamashiro T."/>
            <person name="Shiraishi A."/>
            <person name="Nakayama K."/>
            <person name="Satake H."/>
        </authorList>
    </citation>
    <scope>NUCLEOTIDE SEQUENCE</scope>
</reference>
<keyword evidence="2" id="KW-1185">Reference proteome</keyword>